<name>A0A0G4HW86_9ALVE</name>
<organism evidence="5">
    <name type="scientific">Chromera velia CCMP2878</name>
    <dbReference type="NCBI Taxonomy" id="1169474"/>
    <lineage>
        <taxon>Eukaryota</taxon>
        <taxon>Sar</taxon>
        <taxon>Alveolata</taxon>
        <taxon>Colpodellida</taxon>
        <taxon>Chromeraceae</taxon>
        <taxon>Chromera</taxon>
    </lineage>
</organism>
<evidence type="ECO:0000256" key="1">
    <source>
        <dbReference type="ARBA" id="ARBA00007119"/>
    </source>
</evidence>
<keyword evidence="2" id="KW-0479">Metal-binding</keyword>
<dbReference type="SUPFAM" id="SSF140959">
    <property type="entry name" value="Indolic compounds 2,3-dioxygenase-like"/>
    <property type="match status" value="1"/>
</dbReference>
<dbReference type="GO" id="GO:0046872">
    <property type="term" value="F:metal ion binding"/>
    <property type="evidence" value="ECO:0007669"/>
    <property type="project" value="UniProtKB-KW"/>
</dbReference>
<dbReference type="AlphaFoldDB" id="A0A0G4HW86"/>
<protein>
    <submittedName>
        <fullName evidence="5">Uncharacterized protein</fullName>
    </submittedName>
</protein>
<evidence type="ECO:0000256" key="2">
    <source>
        <dbReference type="ARBA" id="ARBA00022723"/>
    </source>
</evidence>
<keyword evidence="3" id="KW-0408">Iron</keyword>
<sequence>MKMHSASMVSSLCAKRVFPPSSAVLRASYPLMNLQRRDLHTPNSRRAVRMEDVRVDHSKSYPTLCNGGIRYNYNIFGLKFPSDLVLRLQEYVWNRESFLPSHAAGSLEGTPFEALERIVRKMPVVRKEDGQEEGKETGRQGGEKKTGKGRRGLLARNELRREVVEKILPDERLFPATMSLLETFKATPSSQTAQAISDVSFWTQWLIRGVLFEGKLHGEQYTEPVIPAPLSKIAFATNAALGRHQIEFVYDDYTLKDAKFPLDVGVDEVDYSSAKEIVKFVAKIDTQAAFLNERGGSPEHNFRHVHSLMEAQMRGAFEGWRQIVKGQEKGEKEKGGIDGREVLEGWHKLAKAAERSHKVFNTMLINTPAESYPEIRLPIKGVRGGCGSVYPPFGVFYQGCGADRFGKEEGAVCGASGGYFAKGAGEETQRERGGCFVDAEFGQTGANSSMFKFFDVFCGVSEERRAFSLTSSEKKEVERILTDGLVGRDGRPVSLGEDPLTAMQRAFDLLTRPALHLGFLVEAAEDVGEGSGHAYAKGGLGLLKSDNELREAIAFQRLRLTYFVARHRYVHGLYVYKMIYGTQPVGNQSRAMGTGGSTPPFLSLFFEQTRTAFERQRSALLGLGRKEALTAFQWDALDRMAKQLEANGQSMAEIRDTGLNLEREEREERRMMRASAKERETRAASRESASDVVSESESGSESESDSERMEATGGRFALPPKTATVTGSAPRERQGAVVSAAG</sequence>
<feature type="region of interest" description="Disordered" evidence="4">
    <location>
        <begin position="648"/>
        <end position="742"/>
    </location>
</feature>
<dbReference type="GO" id="GO:0020037">
    <property type="term" value="F:heme binding"/>
    <property type="evidence" value="ECO:0007669"/>
    <property type="project" value="InterPro"/>
</dbReference>
<dbReference type="InterPro" id="IPR037217">
    <property type="entry name" value="Trp/Indoleamine_2_3_dOase-like"/>
</dbReference>
<evidence type="ECO:0000313" key="5">
    <source>
        <dbReference type="EMBL" id="CEM48733.1"/>
    </source>
</evidence>
<dbReference type="EMBL" id="CDMZ01004133">
    <property type="protein sequence ID" value="CEM48733.1"/>
    <property type="molecule type" value="Genomic_DNA"/>
</dbReference>
<comment type="similarity">
    <text evidence="1">Belongs to the indoleamine 2,3-dioxygenase family.</text>
</comment>
<proteinExistence type="inferred from homology"/>
<gene>
    <name evidence="5" type="ORF">Cvel_9005</name>
</gene>
<dbReference type="GO" id="GO:0016702">
    <property type="term" value="F:oxidoreductase activity, acting on single donors with incorporation of molecular oxygen, incorporation of two atoms of oxygen"/>
    <property type="evidence" value="ECO:0007669"/>
    <property type="project" value="UniProtKB-ARBA"/>
</dbReference>
<accession>A0A0G4HW86</accession>
<feature type="region of interest" description="Disordered" evidence="4">
    <location>
        <begin position="125"/>
        <end position="152"/>
    </location>
</feature>
<dbReference type="Gene3D" id="1.20.58.480">
    <property type="match status" value="1"/>
</dbReference>
<dbReference type="VEuPathDB" id="CryptoDB:Cvel_9005"/>
<feature type="compositionally biased region" description="Basic and acidic residues" evidence="4">
    <location>
        <begin position="125"/>
        <end position="146"/>
    </location>
</feature>
<dbReference type="InterPro" id="IPR000898">
    <property type="entry name" value="Indolamine_dOase"/>
</dbReference>
<evidence type="ECO:0000256" key="3">
    <source>
        <dbReference type="ARBA" id="ARBA00023004"/>
    </source>
</evidence>
<dbReference type="GO" id="GO:0019441">
    <property type="term" value="P:L-tryptophan catabolic process to kynurenine"/>
    <property type="evidence" value="ECO:0007669"/>
    <property type="project" value="InterPro"/>
</dbReference>
<dbReference type="PANTHER" id="PTHR28657">
    <property type="entry name" value="INDOLEAMINE 2,3-DIOXYGENASE"/>
    <property type="match status" value="1"/>
</dbReference>
<reference evidence="5" key="1">
    <citation type="submission" date="2014-11" db="EMBL/GenBank/DDBJ databases">
        <authorList>
            <person name="Otto D Thomas"/>
            <person name="Naeem Raeece"/>
        </authorList>
    </citation>
    <scope>NUCLEOTIDE SEQUENCE</scope>
</reference>
<feature type="compositionally biased region" description="Basic and acidic residues" evidence="4">
    <location>
        <begin position="653"/>
        <end position="689"/>
    </location>
</feature>
<evidence type="ECO:0000256" key="4">
    <source>
        <dbReference type="SAM" id="MobiDB-lite"/>
    </source>
</evidence>